<evidence type="ECO:0000259" key="5">
    <source>
        <dbReference type="Pfam" id="PF25876"/>
    </source>
</evidence>
<dbReference type="Pfam" id="PF25944">
    <property type="entry name" value="Beta-barrel_RND"/>
    <property type="match status" value="1"/>
</dbReference>
<feature type="domain" description="Multidrug resistance protein MdtA-like alpha-helical hairpin" evidence="5">
    <location>
        <begin position="100"/>
        <end position="169"/>
    </location>
</feature>
<evidence type="ECO:0000259" key="6">
    <source>
        <dbReference type="Pfam" id="PF25917"/>
    </source>
</evidence>
<dbReference type="PANTHER" id="PTHR30158:SF24">
    <property type="entry name" value="HLYD FAMILY SECRETION PROTEIN"/>
    <property type="match status" value="1"/>
</dbReference>
<dbReference type="InterPro" id="IPR058624">
    <property type="entry name" value="MdtA-like_HH"/>
</dbReference>
<dbReference type="EMBL" id="JACVXA010000044">
    <property type="protein sequence ID" value="MBE3639315.1"/>
    <property type="molecule type" value="Genomic_DNA"/>
</dbReference>
<feature type="chain" id="PRO_5035296539" evidence="4">
    <location>
        <begin position="28"/>
        <end position="375"/>
    </location>
</feature>
<dbReference type="InterPro" id="IPR058625">
    <property type="entry name" value="MdtA-like_BSH"/>
</dbReference>
<dbReference type="GO" id="GO:0022857">
    <property type="term" value="F:transmembrane transporter activity"/>
    <property type="evidence" value="ECO:0007669"/>
    <property type="project" value="InterPro"/>
</dbReference>
<dbReference type="NCBIfam" id="TIGR01730">
    <property type="entry name" value="RND_mfp"/>
    <property type="match status" value="1"/>
</dbReference>
<organism evidence="9 10">
    <name type="scientific">Mangrovicoccus algicola</name>
    <dbReference type="NCBI Taxonomy" id="2771008"/>
    <lineage>
        <taxon>Bacteria</taxon>
        <taxon>Pseudomonadati</taxon>
        <taxon>Pseudomonadota</taxon>
        <taxon>Alphaproteobacteria</taxon>
        <taxon>Rhodobacterales</taxon>
        <taxon>Paracoccaceae</taxon>
        <taxon>Mangrovicoccus</taxon>
    </lineage>
</organism>
<dbReference type="InterPro" id="IPR058626">
    <property type="entry name" value="MdtA-like_b-barrel"/>
</dbReference>
<evidence type="ECO:0000256" key="3">
    <source>
        <dbReference type="SAM" id="Coils"/>
    </source>
</evidence>
<dbReference type="InterPro" id="IPR058627">
    <property type="entry name" value="MdtA-like_C"/>
</dbReference>
<dbReference type="RefSeq" id="WP_193183858.1">
    <property type="nucleotide sequence ID" value="NZ_JACVXA010000044.1"/>
</dbReference>
<feature type="coiled-coil region" evidence="3">
    <location>
        <begin position="100"/>
        <end position="158"/>
    </location>
</feature>
<dbReference type="PANTHER" id="PTHR30158">
    <property type="entry name" value="ACRA/E-RELATED COMPONENT OF DRUG EFFLUX TRANSPORTER"/>
    <property type="match status" value="1"/>
</dbReference>
<reference evidence="9" key="1">
    <citation type="submission" date="2020-09" db="EMBL/GenBank/DDBJ databases">
        <title>A novel bacterium of genus Mangrovicoccus, isolated from South China Sea.</title>
        <authorList>
            <person name="Huang H."/>
            <person name="Mo K."/>
            <person name="Hu Y."/>
        </authorList>
    </citation>
    <scope>NUCLEOTIDE SEQUENCE</scope>
    <source>
        <strain evidence="9">HB182678</strain>
    </source>
</reference>
<dbReference type="GO" id="GO:0046677">
    <property type="term" value="P:response to antibiotic"/>
    <property type="evidence" value="ECO:0007669"/>
    <property type="project" value="TreeGrafter"/>
</dbReference>
<evidence type="ECO:0000256" key="4">
    <source>
        <dbReference type="SAM" id="SignalP"/>
    </source>
</evidence>
<evidence type="ECO:0000259" key="8">
    <source>
        <dbReference type="Pfam" id="PF25967"/>
    </source>
</evidence>
<comment type="similarity">
    <text evidence="2">Belongs to the membrane fusion protein (MFP) (TC 8.A.1) family.</text>
</comment>
<protein>
    <submittedName>
        <fullName evidence="9">Efflux RND transporter periplasmic adaptor subunit</fullName>
    </submittedName>
</protein>
<dbReference type="Pfam" id="PF25917">
    <property type="entry name" value="BSH_RND"/>
    <property type="match status" value="1"/>
</dbReference>
<dbReference type="SUPFAM" id="SSF111369">
    <property type="entry name" value="HlyD-like secretion proteins"/>
    <property type="match status" value="1"/>
</dbReference>
<sequence>MTQTFFPIPAAALAAALALLGAAPAPAQEPPAPAVVVAPAEMQARAGEASFTGRLVAAQVVDIRARATGFLESVDFTEGQRVAKGDPLFHIEDDSYQAALNQIDGQIQSARAERDLARIERDRQAELVRRGAVPQSNLDQAEASLGNTEGALTTLQAQRQDAELTLSYTVVAAPFDGIAGLAQYDTGALVGPDAGTMVTLTGSDPIHAEFPVPLRVLQEYDAAVERGEAPTEAVVSLTLANGTQAPQQGRIDYLDSRVSEGTDTVLARAAFDNPDHKLRDGEFVTVTLMATTAQEILTVPAQAVSRNLAGSFVMVVGPDGTAEQRQIQTGSTRQGVTEVTGGLEAGEMVVTEGLNKVRPGIKVDAAPAAADPQEG</sequence>
<dbReference type="Pfam" id="PF25967">
    <property type="entry name" value="RND-MFP_C"/>
    <property type="match status" value="1"/>
</dbReference>
<feature type="signal peptide" evidence="4">
    <location>
        <begin position="1"/>
        <end position="27"/>
    </location>
</feature>
<keyword evidence="3" id="KW-0175">Coiled coil</keyword>
<evidence type="ECO:0000256" key="2">
    <source>
        <dbReference type="ARBA" id="ARBA00009477"/>
    </source>
</evidence>
<dbReference type="Gene3D" id="2.40.50.100">
    <property type="match status" value="1"/>
</dbReference>
<dbReference type="Pfam" id="PF25876">
    <property type="entry name" value="HH_MFP_RND"/>
    <property type="match status" value="1"/>
</dbReference>
<comment type="caution">
    <text evidence="9">The sequence shown here is derived from an EMBL/GenBank/DDBJ whole genome shotgun (WGS) entry which is preliminary data.</text>
</comment>
<dbReference type="Gene3D" id="1.10.287.470">
    <property type="entry name" value="Helix hairpin bin"/>
    <property type="match status" value="1"/>
</dbReference>
<dbReference type="Proteomes" id="UP000609121">
    <property type="component" value="Unassembled WGS sequence"/>
</dbReference>
<accession>A0A8J7CI95</accession>
<keyword evidence="4" id="KW-0732">Signal</keyword>
<dbReference type="AlphaFoldDB" id="A0A8J7CI95"/>
<dbReference type="GO" id="GO:0005886">
    <property type="term" value="C:plasma membrane"/>
    <property type="evidence" value="ECO:0007669"/>
    <property type="project" value="TreeGrafter"/>
</dbReference>
<feature type="domain" description="Multidrug resistance protein MdtA-like C-terminal permuted SH3" evidence="8">
    <location>
        <begin position="297"/>
        <end position="355"/>
    </location>
</feature>
<evidence type="ECO:0000313" key="9">
    <source>
        <dbReference type="EMBL" id="MBE3639315.1"/>
    </source>
</evidence>
<gene>
    <name evidence="9" type="ORF">ICN82_14035</name>
</gene>
<name>A0A8J7CI95_9RHOB</name>
<dbReference type="Gene3D" id="2.40.420.20">
    <property type="match status" value="1"/>
</dbReference>
<feature type="domain" description="Multidrug resistance protein MdtA-like barrel-sandwich hybrid" evidence="6">
    <location>
        <begin position="60"/>
        <end position="191"/>
    </location>
</feature>
<evidence type="ECO:0000313" key="10">
    <source>
        <dbReference type="Proteomes" id="UP000609121"/>
    </source>
</evidence>
<keyword evidence="10" id="KW-1185">Reference proteome</keyword>
<feature type="domain" description="Multidrug resistance protein MdtA-like beta-barrel" evidence="7">
    <location>
        <begin position="223"/>
        <end position="290"/>
    </location>
</feature>
<dbReference type="Gene3D" id="2.40.30.170">
    <property type="match status" value="1"/>
</dbReference>
<comment type="subcellular location">
    <subcellularLocation>
        <location evidence="1">Cell envelope</location>
    </subcellularLocation>
</comment>
<dbReference type="InterPro" id="IPR006143">
    <property type="entry name" value="RND_pump_MFP"/>
</dbReference>
<proteinExistence type="inferred from homology"/>
<evidence type="ECO:0000256" key="1">
    <source>
        <dbReference type="ARBA" id="ARBA00004196"/>
    </source>
</evidence>
<dbReference type="GO" id="GO:0030313">
    <property type="term" value="C:cell envelope"/>
    <property type="evidence" value="ECO:0007669"/>
    <property type="project" value="UniProtKB-SubCell"/>
</dbReference>
<evidence type="ECO:0000259" key="7">
    <source>
        <dbReference type="Pfam" id="PF25944"/>
    </source>
</evidence>